<dbReference type="AlphaFoldDB" id="A0A1I1AC52"/>
<protein>
    <submittedName>
        <fullName evidence="5">Hemerythrin</fullName>
    </submittedName>
</protein>
<keyword evidence="2" id="KW-0479">Metal-binding</keyword>
<evidence type="ECO:0000313" key="6">
    <source>
        <dbReference type="Proteomes" id="UP000198619"/>
    </source>
</evidence>
<dbReference type="RefSeq" id="WP_090042622.1">
    <property type="nucleotide sequence ID" value="NZ_FOKI01000033.1"/>
</dbReference>
<dbReference type="InterPro" id="IPR012312">
    <property type="entry name" value="Hemerythrin-like"/>
</dbReference>
<dbReference type="PANTHER" id="PTHR37164">
    <property type="entry name" value="BACTERIOHEMERYTHRIN"/>
    <property type="match status" value="1"/>
</dbReference>
<dbReference type="EMBL" id="FOKI01000033">
    <property type="protein sequence ID" value="SFB35575.1"/>
    <property type="molecule type" value="Genomic_DNA"/>
</dbReference>
<dbReference type="InterPro" id="IPR035938">
    <property type="entry name" value="Hemerythrin-like_sf"/>
</dbReference>
<reference evidence="5 6" key="1">
    <citation type="submission" date="2016-10" db="EMBL/GenBank/DDBJ databases">
        <authorList>
            <person name="de Groot N.N."/>
        </authorList>
    </citation>
    <scope>NUCLEOTIDE SEQUENCE [LARGE SCALE GENOMIC DNA]</scope>
    <source>
        <strain evidence="5 6">DSM 12271</strain>
    </source>
</reference>
<dbReference type="PROSITE" id="PS00550">
    <property type="entry name" value="HEMERYTHRINS"/>
    <property type="match status" value="1"/>
</dbReference>
<dbReference type="SUPFAM" id="SSF47188">
    <property type="entry name" value="Hemerythrin-like"/>
    <property type="match status" value="1"/>
</dbReference>
<comment type="similarity">
    <text evidence="1">Belongs to the hemerythrin family.</text>
</comment>
<proteinExistence type="inferred from homology"/>
<evidence type="ECO:0000256" key="3">
    <source>
        <dbReference type="ARBA" id="ARBA00023004"/>
    </source>
</evidence>
<dbReference type="Proteomes" id="UP000198619">
    <property type="component" value="Unassembled WGS sequence"/>
</dbReference>
<evidence type="ECO:0000256" key="1">
    <source>
        <dbReference type="ARBA" id="ARBA00010587"/>
    </source>
</evidence>
<dbReference type="OrthoDB" id="9797092at2"/>
<dbReference type="PANTHER" id="PTHR37164:SF1">
    <property type="entry name" value="BACTERIOHEMERYTHRIN"/>
    <property type="match status" value="1"/>
</dbReference>
<dbReference type="NCBIfam" id="TIGR02481">
    <property type="entry name" value="hemeryth_dom"/>
    <property type="match status" value="1"/>
</dbReference>
<organism evidence="5 6">
    <name type="scientific">Clostridium frigidicarnis</name>
    <dbReference type="NCBI Taxonomy" id="84698"/>
    <lineage>
        <taxon>Bacteria</taxon>
        <taxon>Bacillati</taxon>
        <taxon>Bacillota</taxon>
        <taxon>Clostridia</taxon>
        <taxon>Eubacteriales</taxon>
        <taxon>Clostridiaceae</taxon>
        <taxon>Clostridium</taxon>
    </lineage>
</organism>
<name>A0A1I1AC52_9CLOT</name>
<keyword evidence="6" id="KW-1185">Reference proteome</keyword>
<accession>A0A1I1AC52</accession>
<dbReference type="Gene3D" id="1.20.120.50">
    <property type="entry name" value="Hemerythrin-like"/>
    <property type="match status" value="1"/>
</dbReference>
<keyword evidence="3" id="KW-0408">Iron</keyword>
<dbReference type="InterPro" id="IPR016131">
    <property type="entry name" value="Haemerythrin_Fe_BS"/>
</dbReference>
<dbReference type="Pfam" id="PF01814">
    <property type="entry name" value="Hemerythrin"/>
    <property type="match status" value="1"/>
</dbReference>
<dbReference type="STRING" id="84698.SAMN04488528_103325"/>
<feature type="domain" description="Hemerythrin-like" evidence="4">
    <location>
        <begin position="11"/>
        <end position="126"/>
    </location>
</feature>
<dbReference type="GO" id="GO:0046872">
    <property type="term" value="F:metal ion binding"/>
    <property type="evidence" value="ECO:0007669"/>
    <property type="project" value="UniProtKB-KW"/>
</dbReference>
<evidence type="ECO:0000256" key="2">
    <source>
        <dbReference type="ARBA" id="ARBA00022723"/>
    </source>
</evidence>
<dbReference type="InterPro" id="IPR012827">
    <property type="entry name" value="Hemerythrin_metal-bd"/>
</dbReference>
<dbReference type="InterPro" id="IPR050669">
    <property type="entry name" value="Hemerythrin"/>
</dbReference>
<dbReference type="NCBIfam" id="NF033749">
    <property type="entry name" value="bact_hemeryth"/>
    <property type="match status" value="1"/>
</dbReference>
<evidence type="ECO:0000313" key="5">
    <source>
        <dbReference type="EMBL" id="SFB35575.1"/>
    </source>
</evidence>
<sequence length="127" mass="15621">MIKWKDEYSVGVEKIDEQHKHLFEIANKVHEVLNNDFYTDKYDKIVEILKELEDYTVFHFNDEEEYMKQIGYKKFFTHKIEHEEFVQKIKNVDLGKIDCNQDKYLLEIMNFIVNWLVNHILQKDKLY</sequence>
<evidence type="ECO:0000259" key="4">
    <source>
        <dbReference type="Pfam" id="PF01814"/>
    </source>
</evidence>
<gene>
    <name evidence="5" type="ORF">SAMN04488528_103325</name>
</gene>
<dbReference type="CDD" id="cd12107">
    <property type="entry name" value="Hemerythrin"/>
    <property type="match status" value="1"/>
</dbReference>